<evidence type="ECO:0000256" key="6">
    <source>
        <dbReference type="ARBA" id="ARBA00023015"/>
    </source>
</evidence>
<dbReference type="PANTHER" id="PTHR45944">
    <property type="entry name" value="SCHNURRI, ISOFORM F"/>
    <property type="match status" value="1"/>
</dbReference>
<keyword evidence="5" id="KW-0862">Zinc</keyword>
<dbReference type="InterPro" id="IPR051969">
    <property type="entry name" value="Zinc-finger_DNA-bd_regulators"/>
</dbReference>
<feature type="compositionally biased region" description="Basic and acidic residues" evidence="9">
    <location>
        <begin position="103"/>
        <end position="127"/>
    </location>
</feature>
<evidence type="ECO:0000256" key="2">
    <source>
        <dbReference type="ARBA" id="ARBA00022723"/>
    </source>
</evidence>
<sequence>MELATRKRRKEKREEEDLPIQYESHYEQSEELMYESDFKAKGQAMMQMEQAEHYKYHSSQHYQAMEASEGYEMERSDSRLRQSFQMAPKLVRQPNIQVPEIRVTVEPDSPEKAPEIQVKEPEKHVVEEFQWPQRSETLAQFPPEKLPPKKKRLRLAEIEHSSGESSFESACTSLSRSPSQDSNLSYSSTFSFDREDSIKSPGRQDEFGKELLAVPGSSGQHSLSLLHQRQQHEMRRSSSSKRLVTYAKNYPKFAAFRSTTEAYRQRLSLNSSTTQKGRNVGLT</sequence>
<dbReference type="Proteomes" id="UP001460270">
    <property type="component" value="Unassembled WGS sequence"/>
</dbReference>
<evidence type="ECO:0000256" key="7">
    <source>
        <dbReference type="ARBA" id="ARBA00023163"/>
    </source>
</evidence>
<keyword evidence="11" id="KW-1185">Reference proteome</keyword>
<evidence type="ECO:0000256" key="4">
    <source>
        <dbReference type="ARBA" id="ARBA00022771"/>
    </source>
</evidence>
<proteinExistence type="predicted"/>
<evidence type="ECO:0000313" key="10">
    <source>
        <dbReference type="EMBL" id="KAK7904217.1"/>
    </source>
</evidence>
<dbReference type="GO" id="GO:0005634">
    <property type="term" value="C:nucleus"/>
    <property type="evidence" value="ECO:0007669"/>
    <property type="project" value="UniProtKB-SubCell"/>
</dbReference>
<keyword evidence="6" id="KW-0805">Transcription regulation</keyword>
<gene>
    <name evidence="10" type="ORF">WMY93_016824</name>
</gene>
<dbReference type="GO" id="GO:0008270">
    <property type="term" value="F:zinc ion binding"/>
    <property type="evidence" value="ECO:0007669"/>
    <property type="project" value="UniProtKB-KW"/>
</dbReference>
<reference evidence="11" key="1">
    <citation type="submission" date="2024-04" db="EMBL/GenBank/DDBJ databases">
        <title>Salinicola lusitanus LLJ914,a marine bacterium isolated from the Okinawa Trough.</title>
        <authorList>
            <person name="Li J."/>
        </authorList>
    </citation>
    <scope>NUCLEOTIDE SEQUENCE [LARGE SCALE GENOMIC DNA]</scope>
</reference>
<evidence type="ECO:0000256" key="5">
    <source>
        <dbReference type="ARBA" id="ARBA00022833"/>
    </source>
</evidence>
<evidence type="ECO:0000256" key="3">
    <source>
        <dbReference type="ARBA" id="ARBA00022737"/>
    </source>
</evidence>
<dbReference type="AlphaFoldDB" id="A0AAW0NXG1"/>
<feature type="region of interest" description="Disordered" evidence="9">
    <location>
        <begin position="102"/>
        <end position="242"/>
    </location>
</feature>
<keyword evidence="7" id="KW-0804">Transcription</keyword>
<keyword evidence="2" id="KW-0479">Metal-binding</keyword>
<dbReference type="GO" id="GO:0000981">
    <property type="term" value="F:DNA-binding transcription factor activity, RNA polymerase II-specific"/>
    <property type="evidence" value="ECO:0007669"/>
    <property type="project" value="TreeGrafter"/>
</dbReference>
<feature type="compositionally biased region" description="Basic and acidic residues" evidence="9">
    <location>
        <begin position="192"/>
        <end position="209"/>
    </location>
</feature>
<evidence type="ECO:0000313" key="11">
    <source>
        <dbReference type="Proteomes" id="UP001460270"/>
    </source>
</evidence>
<evidence type="ECO:0000256" key="1">
    <source>
        <dbReference type="ARBA" id="ARBA00004123"/>
    </source>
</evidence>
<dbReference type="GO" id="GO:0000978">
    <property type="term" value="F:RNA polymerase II cis-regulatory region sequence-specific DNA binding"/>
    <property type="evidence" value="ECO:0007669"/>
    <property type="project" value="TreeGrafter"/>
</dbReference>
<name>A0AAW0NXG1_9GOBI</name>
<feature type="compositionally biased region" description="Low complexity" evidence="9">
    <location>
        <begin position="216"/>
        <end position="228"/>
    </location>
</feature>
<protein>
    <submittedName>
        <fullName evidence="10">Uncharacterized protein</fullName>
    </submittedName>
</protein>
<feature type="region of interest" description="Disordered" evidence="9">
    <location>
        <begin position="1"/>
        <end position="24"/>
    </location>
</feature>
<keyword evidence="3" id="KW-0677">Repeat</keyword>
<dbReference type="EMBL" id="JBBPFD010000012">
    <property type="protein sequence ID" value="KAK7904217.1"/>
    <property type="molecule type" value="Genomic_DNA"/>
</dbReference>
<accession>A0AAW0NXG1</accession>
<organism evidence="10 11">
    <name type="scientific">Mugilogobius chulae</name>
    <name type="common">yellowstripe goby</name>
    <dbReference type="NCBI Taxonomy" id="88201"/>
    <lineage>
        <taxon>Eukaryota</taxon>
        <taxon>Metazoa</taxon>
        <taxon>Chordata</taxon>
        <taxon>Craniata</taxon>
        <taxon>Vertebrata</taxon>
        <taxon>Euteleostomi</taxon>
        <taxon>Actinopterygii</taxon>
        <taxon>Neopterygii</taxon>
        <taxon>Teleostei</taxon>
        <taxon>Neoteleostei</taxon>
        <taxon>Acanthomorphata</taxon>
        <taxon>Gobiaria</taxon>
        <taxon>Gobiiformes</taxon>
        <taxon>Gobioidei</taxon>
        <taxon>Gobiidae</taxon>
        <taxon>Gobionellinae</taxon>
        <taxon>Mugilogobius</taxon>
    </lineage>
</organism>
<feature type="compositionally biased region" description="Polar residues" evidence="9">
    <location>
        <begin position="163"/>
        <end position="191"/>
    </location>
</feature>
<comment type="subcellular location">
    <subcellularLocation>
        <location evidence="1">Nucleus</location>
    </subcellularLocation>
</comment>
<comment type="caution">
    <text evidence="10">The sequence shown here is derived from an EMBL/GenBank/DDBJ whole genome shotgun (WGS) entry which is preliminary data.</text>
</comment>
<dbReference type="PANTHER" id="PTHR45944:SF1">
    <property type="entry name" value="TRANSCRIPTION FACTOR HIVEP2"/>
    <property type="match status" value="1"/>
</dbReference>
<evidence type="ECO:0000256" key="8">
    <source>
        <dbReference type="ARBA" id="ARBA00023242"/>
    </source>
</evidence>
<feature type="compositionally biased region" description="Basic residues" evidence="9">
    <location>
        <begin position="1"/>
        <end position="11"/>
    </location>
</feature>
<evidence type="ECO:0000256" key="9">
    <source>
        <dbReference type="SAM" id="MobiDB-lite"/>
    </source>
</evidence>
<keyword evidence="8" id="KW-0539">Nucleus</keyword>
<keyword evidence="4" id="KW-0863">Zinc-finger</keyword>